<dbReference type="GO" id="GO:0004553">
    <property type="term" value="F:hydrolase activity, hydrolyzing O-glycosyl compounds"/>
    <property type="evidence" value="ECO:0007669"/>
    <property type="project" value="InterPro"/>
</dbReference>
<dbReference type="PROSITE" id="PS51762">
    <property type="entry name" value="GH16_2"/>
    <property type="match status" value="1"/>
</dbReference>
<comment type="subcellular location">
    <subcellularLocation>
        <location evidence="7">Secreted</location>
        <location evidence="7">Cell wall</location>
    </subcellularLocation>
    <subcellularLocation>
        <location evidence="7">Secreted</location>
        <location evidence="7">Extracellular space</location>
        <location evidence="7">Apoplast</location>
    </subcellularLocation>
</comment>
<dbReference type="GO" id="GO:0048046">
    <property type="term" value="C:apoplast"/>
    <property type="evidence" value="ECO:0007669"/>
    <property type="project" value="UniProtKB-SubCell"/>
</dbReference>
<feature type="signal peptide" evidence="7">
    <location>
        <begin position="1"/>
        <end position="24"/>
    </location>
</feature>
<name>A0A8T0GJV8_CERPU</name>
<accession>A0A8T0GJV8</accession>
<dbReference type="Proteomes" id="UP000822688">
    <property type="component" value="Chromosome 10"/>
</dbReference>
<dbReference type="Pfam" id="PF06955">
    <property type="entry name" value="XET_C"/>
    <property type="match status" value="1"/>
</dbReference>
<evidence type="ECO:0000256" key="2">
    <source>
        <dbReference type="ARBA" id="ARBA00022801"/>
    </source>
</evidence>
<evidence type="ECO:0000256" key="6">
    <source>
        <dbReference type="PIRSR" id="PIRSR005604-2"/>
    </source>
</evidence>
<evidence type="ECO:0000313" key="10">
    <source>
        <dbReference type="Proteomes" id="UP000822688"/>
    </source>
</evidence>
<proteinExistence type="inferred from homology"/>
<dbReference type="InterPro" id="IPR013320">
    <property type="entry name" value="ConA-like_dom_sf"/>
</dbReference>
<evidence type="ECO:0000259" key="8">
    <source>
        <dbReference type="PROSITE" id="PS51762"/>
    </source>
</evidence>
<keyword evidence="1 7" id="KW-0808">Transferase</keyword>
<keyword evidence="2 7" id="KW-0378">Hydrolase</keyword>
<evidence type="ECO:0000256" key="3">
    <source>
        <dbReference type="ARBA" id="ARBA00023157"/>
    </source>
</evidence>
<keyword evidence="7" id="KW-0961">Cell wall biogenesis/degradation</keyword>
<keyword evidence="3" id="KW-1015">Disulfide bond</keyword>
<dbReference type="InterPro" id="IPR016455">
    <property type="entry name" value="XTH"/>
</dbReference>
<dbReference type="PIRSF" id="PIRSF005604">
    <property type="entry name" value="XET"/>
    <property type="match status" value="1"/>
</dbReference>
<sequence length="295" mass="33296">MASFGGCLTIATLVLLSMVAGSQGNNALANQFTTWTPKNCEFTPDGRGVDLIVRNQSMPYASMTSKNWFMYGGIGAWIKLIPNNSAGTVTTFYLSSTGPKHCEFDFEFLGNVSGQPYVLHSNIFVDGIGGREQQIFLWFDPTTDYHYYNFQWNKDLLVFYVDNTPIRMFRNLEGIAPGFLYPKACPMALYLSVWDGSKWATQNGRVKIDWTAVPFVASYKNFRLNGCLANQGDKPAIAACQNTKWAAPGPRSQTIGGTRTRKLREIKNNYVRYNYCDDLKRWNYTIPGECNYNVL</sequence>
<dbReference type="Gene3D" id="2.60.120.200">
    <property type="match status" value="1"/>
</dbReference>
<dbReference type="InterPro" id="IPR000757">
    <property type="entry name" value="Beta-glucanase-like"/>
</dbReference>
<reference evidence="9" key="1">
    <citation type="submission" date="2020-06" db="EMBL/GenBank/DDBJ databases">
        <title>WGS assembly of Ceratodon purpureus strain R40.</title>
        <authorList>
            <person name="Carey S.B."/>
            <person name="Jenkins J."/>
            <person name="Shu S."/>
            <person name="Lovell J.T."/>
            <person name="Sreedasyam A."/>
            <person name="Maumus F."/>
            <person name="Tiley G.P."/>
            <person name="Fernandez-Pozo N."/>
            <person name="Barry K."/>
            <person name="Chen C."/>
            <person name="Wang M."/>
            <person name="Lipzen A."/>
            <person name="Daum C."/>
            <person name="Saski C.A."/>
            <person name="Payton A.C."/>
            <person name="Mcbreen J.C."/>
            <person name="Conrad R.E."/>
            <person name="Kollar L.M."/>
            <person name="Olsson S."/>
            <person name="Huttunen S."/>
            <person name="Landis J.B."/>
            <person name="Wickett N.J."/>
            <person name="Johnson M.G."/>
            <person name="Rensing S.A."/>
            <person name="Grimwood J."/>
            <person name="Schmutz J."/>
            <person name="Mcdaniel S.F."/>
        </authorList>
    </citation>
    <scope>NUCLEOTIDE SEQUENCE</scope>
    <source>
        <strain evidence="9">R40</strain>
    </source>
</reference>
<evidence type="ECO:0000256" key="1">
    <source>
        <dbReference type="ARBA" id="ARBA00022679"/>
    </source>
</evidence>
<keyword evidence="7" id="KW-0134">Cell wall</keyword>
<dbReference type="GO" id="GO:0071555">
    <property type="term" value="P:cell wall organization"/>
    <property type="evidence" value="ECO:0007669"/>
    <property type="project" value="UniProtKB-KW"/>
</dbReference>
<comment type="function">
    <text evidence="7">Catalyzes xyloglucan endohydrolysis (XEH) and/or endotransglycosylation (XET). Cleaves and religates xyloglucan polymers, an essential constituent of the primary cell wall, and thereby participates in cell wall construction of growing tissues.</text>
</comment>
<keyword evidence="7" id="KW-0964">Secreted</keyword>
<dbReference type="GO" id="GO:0042546">
    <property type="term" value="P:cell wall biogenesis"/>
    <property type="evidence" value="ECO:0007669"/>
    <property type="project" value="InterPro"/>
</dbReference>
<dbReference type="EMBL" id="CM026431">
    <property type="protein sequence ID" value="KAG0559300.1"/>
    <property type="molecule type" value="Genomic_DNA"/>
</dbReference>
<dbReference type="InterPro" id="IPR010713">
    <property type="entry name" value="XET_C"/>
</dbReference>
<feature type="active site" description="Nucleophile" evidence="5">
    <location>
        <position position="103"/>
    </location>
</feature>
<evidence type="ECO:0000256" key="4">
    <source>
        <dbReference type="ARBA" id="ARBA00023295"/>
    </source>
</evidence>
<feature type="chain" id="PRO_5035959548" description="Xyloglucan endotransglucosylase/hydrolase" evidence="7">
    <location>
        <begin position="25"/>
        <end position="295"/>
    </location>
</feature>
<feature type="active site" description="Proton donor" evidence="5">
    <location>
        <position position="107"/>
    </location>
</feature>
<keyword evidence="10" id="KW-1185">Reference proteome</keyword>
<dbReference type="EC" id="2.4.1.207" evidence="7"/>
<gene>
    <name evidence="9" type="ORF">KC19_10G094800</name>
</gene>
<evidence type="ECO:0000256" key="7">
    <source>
        <dbReference type="RuleBase" id="RU361120"/>
    </source>
</evidence>
<keyword evidence="7" id="KW-0052">Apoplast</keyword>
<dbReference type="AlphaFoldDB" id="A0A8T0GJV8"/>
<dbReference type="PANTHER" id="PTHR31062">
    <property type="entry name" value="XYLOGLUCAN ENDOTRANSGLUCOSYLASE/HYDROLASE PROTEIN 8-RELATED"/>
    <property type="match status" value="1"/>
</dbReference>
<comment type="PTM">
    <text evidence="7">Contains at least one intrachain disulfide bond essential for its enzymatic activity.</text>
</comment>
<evidence type="ECO:0000313" key="9">
    <source>
        <dbReference type="EMBL" id="KAG0559300.1"/>
    </source>
</evidence>
<keyword evidence="4 7" id="KW-0326">Glycosidase</keyword>
<feature type="domain" description="GH16" evidence="8">
    <location>
        <begin position="21"/>
        <end position="219"/>
    </location>
</feature>
<dbReference type="GO" id="GO:0010411">
    <property type="term" value="P:xyloglucan metabolic process"/>
    <property type="evidence" value="ECO:0007669"/>
    <property type="project" value="InterPro"/>
</dbReference>
<comment type="similarity">
    <text evidence="7">Belongs to the glycosyl hydrolase 16 family.</text>
</comment>
<comment type="caution">
    <text evidence="9">The sequence shown here is derived from an EMBL/GenBank/DDBJ whole genome shotgun (WGS) entry which is preliminary data.</text>
</comment>
<dbReference type="InterPro" id="IPR044791">
    <property type="entry name" value="Beta-glucanase/XTH"/>
</dbReference>
<dbReference type="GO" id="GO:0016762">
    <property type="term" value="F:xyloglucan:xyloglucosyl transferase activity"/>
    <property type="evidence" value="ECO:0007669"/>
    <property type="project" value="UniProtKB-EC"/>
</dbReference>
<evidence type="ECO:0000256" key="5">
    <source>
        <dbReference type="PIRSR" id="PIRSR005604-1"/>
    </source>
</evidence>
<feature type="glycosylation site" description="N-linked (GlcNAc...) asparagine" evidence="6">
    <location>
        <position position="111"/>
    </location>
</feature>
<keyword evidence="7" id="KW-0732">Signal</keyword>
<dbReference type="Pfam" id="PF00722">
    <property type="entry name" value="Glyco_hydro_16"/>
    <property type="match status" value="1"/>
</dbReference>
<dbReference type="SUPFAM" id="SSF49899">
    <property type="entry name" value="Concanavalin A-like lectins/glucanases"/>
    <property type="match status" value="1"/>
</dbReference>
<organism evidence="9 10">
    <name type="scientific">Ceratodon purpureus</name>
    <name type="common">Fire moss</name>
    <name type="synonym">Dicranum purpureum</name>
    <dbReference type="NCBI Taxonomy" id="3225"/>
    <lineage>
        <taxon>Eukaryota</taxon>
        <taxon>Viridiplantae</taxon>
        <taxon>Streptophyta</taxon>
        <taxon>Embryophyta</taxon>
        <taxon>Bryophyta</taxon>
        <taxon>Bryophytina</taxon>
        <taxon>Bryopsida</taxon>
        <taxon>Dicranidae</taxon>
        <taxon>Pseudoditrichales</taxon>
        <taxon>Ditrichaceae</taxon>
        <taxon>Ceratodon</taxon>
    </lineage>
</organism>
<protein>
    <recommendedName>
        <fullName evidence="7">Xyloglucan endotransglucosylase/hydrolase</fullName>
        <ecNumber evidence="7">2.4.1.207</ecNumber>
    </recommendedName>
</protein>